<sequence length="62" mass="7606">KKHLEKRFVKGMSWKNYGKWHIDHIKPCATFNLSEKKEQRKCFHYSNLQPLWAKENLSKNKF</sequence>
<gene>
    <name evidence="1" type="ORF">S06H3_47188</name>
</gene>
<organism evidence="1">
    <name type="scientific">marine sediment metagenome</name>
    <dbReference type="NCBI Taxonomy" id="412755"/>
    <lineage>
        <taxon>unclassified sequences</taxon>
        <taxon>metagenomes</taxon>
        <taxon>ecological metagenomes</taxon>
    </lineage>
</organism>
<protein>
    <recommendedName>
        <fullName evidence="2">HNH endonuclease</fullName>
    </recommendedName>
</protein>
<name>X1NS77_9ZZZZ</name>
<evidence type="ECO:0008006" key="2">
    <source>
        <dbReference type="Google" id="ProtNLM"/>
    </source>
</evidence>
<evidence type="ECO:0000313" key="1">
    <source>
        <dbReference type="EMBL" id="GAI33061.1"/>
    </source>
</evidence>
<proteinExistence type="predicted"/>
<comment type="caution">
    <text evidence="1">The sequence shown here is derived from an EMBL/GenBank/DDBJ whole genome shotgun (WGS) entry which is preliminary data.</text>
</comment>
<dbReference type="AlphaFoldDB" id="X1NS77"/>
<feature type="non-terminal residue" evidence="1">
    <location>
        <position position="1"/>
    </location>
</feature>
<reference evidence="1" key="1">
    <citation type="journal article" date="2014" name="Front. Microbiol.">
        <title>High frequency of phylogenetically diverse reductive dehalogenase-homologous genes in deep subseafloor sedimentary metagenomes.</title>
        <authorList>
            <person name="Kawai M."/>
            <person name="Futagami T."/>
            <person name="Toyoda A."/>
            <person name="Takaki Y."/>
            <person name="Nishi S."/>
            <person name="Hori S."/>
            <person name="Arai W."/>
            <person name="Tsubouchi T."/>
            <person name="Morono Y."/>
            <person name="Uchiyama I."/>
            <person name="Ito T."/>
            <person name="Fujiyama A."/>
            <person name="Inagaki F."/>
            <person name="Takami H."/>
        </authorList>
    </citation>
    <scope>NUCLEOTIDE SEQUENCE</scope>
    <source>
        <strain evidence="1">Expedition CK06-06</strain>
    </source>
</reference>
<accession>X1NS77</accession>
<dbReference type="EMBL" id="BARV01029618">
    <property type="protein sequence ID" value="GAI33061.1"/>
    <property type="molecule type" value="Genomic_DNA"/>
</dbReference>